<dbReference type="RefSeq" id="WP_119786090.1">
    <property type="nucleotide sequence ID" value="NZ_QYUQ01000002.1"/>
</dbReference>
<gene>
    <name evidence="9" type="ORF">D3878_14230</name>
</gene>
<dbReference type="GO" id="GO:0005829">
    <property type="term" value="C:cytosol"/>
    <property type="evidence" value="ECO:0007669"/>
    <property type="project" value="TreeGrafter"/>
</dbReference>
<dbReference type="SUPFAM" id="SSF51735">
    <property type="entry name" value="NAD(P)-binding Rossmann-fold domains"/>
    <property type="match status" value="1"/>
</dbReference>
<dbReference type="GO" id="GO:0019632">
    <property type="term" value="P:shikimate metabolic process"/>
    <property type="evidence" value="ECO:0007669"/>
    <property type="project" value="TreeGrafter"/>
</dbReference>
<dbReference type="InterPro" id="IPR036291">
    <property type="entry name" value="NAD(P)-bd_dom_sf"/>
</dbReference>
<dbReference type="Gene3D" id="3.40.50.720">
    <property type="entry name" value="NAD(P)-binding Rossmann-like Domain"/>
    <property type="match status" value="1"/>
</dbReference>
<keyword evidence="5" id="KW-0028">Amino-acid biosynthesis</keyword>
<keyword evidence="4" id="KW-0560">Oxidoreductase</keyword>
<protein>
    <recommendedName>
        <fullName evidence="2">shikimate dehydrogenase (NADP(+))</fullName>
        <ecNumber evidence="2">1.1.1.25</ecNumber>
    </recommendedName>
</protein>
<evidence type="ECO:0000313" key="9">
    <source>
        <dbReference type="EMBL" id="RJG02589.1"/>
    </source>
</evidence>
<evidence type="ECO:0000259" key="7">
    <source>
        <dbReference type="Pfam" id="PF01488"/>
    </source>
</evidence>
<sequence>MAIASNTGVISGKTRVVAIVADPIGHVRTPQAFNALMAQRGVDAVMVPFHVQQQDFASFMATAPLIRSLAGLVVTIPFKETILSHCTELTDAARRVGAVNIVRFADAGNGARSVIGSNFDGAGFFGGLLAQGHQVAGRRVYLAGAGGAAKAIAHALAEQGIAALGIYNRSAERAEQLAQDLRAHHPQLQVHLADAAPADYTLAINSTSLGLNEGDALPFSPDRLPAGAVVAEAVMKTDVTPLLARAGERGLTVHFGRHMMEVQIERMAQFLNLI</sequence>
<dbReference type="PANTHER" id="PTHR21089:SF1">
    <property type="entry name" value="BIFUNCTIONAL 3-DEHYDROQUINATE DEHYDRATASE_SHIKIMATE DEHYDROGENASE, CHLOROPLASTIC"/>
    <property type="match status" value="1"/>
</dbReference>
<dbReference type="Pfam" id="PF08501">
    <property type="entry name" value="Shikimate_dh_N"/>
    <property type="match status" value="1"/>
</dbReference>
<evidence type="ECO:0000256" key="4">
    <source>
        <dbReference type="ARBA" id="ARBA00023002"/>
    </source>
</evidence>
<dbReference type="PANTHER" id="PTHR21089">
    <property type="entry name" value="SHIKIMATE DEHYDROGENASE"/>
    <property type="match status" value="1"/>
</dbReference>
<dbReference type="Proteomes" id="UP000266327">
    <property type="component" value="Unassembled WGS sequence"/>
</dbReference>
<dbReference type="GO" id="GO:0050661">
    <property type="term" value="F:NADP binding"/>
    <property type="evidence" value="ECO:0007669"/>
    <property type="project" value="TreeGrafter"/>
</dbReference>
<dbReference type="OrthoDB" id="3609723at2"/>
<evidence type="ECO:0000256" key="2">
    <source>
        <dbReference type="ARBA" id="ARBA00012962"/>
    </source>
</evidence>
<dbReference type="InterPro" id="IPR022893">
    <property type="entry name" value="Shikimate_DH_fam"/>
</dbReference>
<evidence type="ECO:0000256" key="1">
    <source>
        <dbReference type="ARBA" id="ARBA00004871"/>
    </source>
</evidence>
<dbReference type="InterPro" id="IPR046346">
    <property type="entry name" value="Aminoacid_DH-like_N_sf"/>
</dbReference>
<dbReference type="GO" id="GO:0009073">
    <property type="term" value="P:aromatic amino acid family biosynthetic process"/>
    <property type="evidence" value="ECO:0007669"/>
    <property type="project" value="UniProtKB-KW"/>
</dbReference>
<proteinExistence type="predicted"/>
<dbReference type="Gene3D" id="3.40.50.10860">
    <property type="entry name" value="Leucine Dehydrogenase, chain A, domain 1"/>
    <property type="match status" value="1"/>
</dbReference>
<dbReference type="InterPro" id="IPR013708">
    <property type="entry name" value="Shikimate_DH-bd_N"/>
</dbReference>
<feature type="domain" description="Shikimate dehydrogenase substrate binding N-terminal" evidence="8">
    <location>
        <begin position="19"/>
        <end position="102"/>
    </location>
</feature>
<comment type="caution">
    <text evidence="9">The sequence shown here is derived from an EMBL/GenBank/DDBJ whole genome shotgun (WGS) entry which is preliminary data.</text>
</comment>
<organism evidence="9 10">
    <name type="scientific">Noviherbaspirillum sedimenti</name>
    <dbReference type="NCBI Taxonomy" id="2320865"/>
    <lineage>
        <taxon>Bacteria</taxon>
        <taxon>Pseudomonadati</taxon>
        <taxon>Pseudomonadota</taxon>
        <taxon>Betaproteobacteria</taxon>
        <taxon>Burkholderiales</taxon>
        <taxon>Oxalobacteraceae</taxon>
        <taxon>Noviherbaspirillum</taxon>
    </lineage>
</organism>
<dbReference type="GO" id="GO:0009423">
    <property type="term" value="P:chorismate biosynthetic process"/>
    <property type="evidence" value="ECO:0007669"/>
    <property type="project" value="UniProtKB-UniPathway"/>
</dbReference>
<keyword evidence="3" id="KW-0521">NADP</keyword>
<dbReference type="InterPro" id="IPR006151">
    <property type="entry name" value="Shikm_DH/Glu-tRNA_Rdtase"/>
</dbReference>
<comment type="catalytic activity">
    <reaction evidence="6">
        <text>shikimate + NADP(+) = 3-dehydroshikimate + NADPH + H(+)</text>
        <dbReference type="Rhea" id="RHEA:17737"/>
        <dbReference type="ChEBI" id="CHEBI:15378"/>
        <dbReference type="ChEBI" id="CHEBI:16630"/>
        <dbReference type="ChEBI" id="CHEBI:36208"/>
        <dbReference type="ChEBI" id="CHEBI:57783"/>
        <dbReference type="ChEBI" id="CHEBI:58349"/>
        <dbReference type="EC" id="1.1.1.25"/>
    </reaction>
</comment>
<evidence type="ECO:0000259" key="8">
    <source>
        <dbReference type="Pfam" id="PF08501"/>
    </source>
</evidence>
<dbReference type="EC" id="1.1.1.25" evidence="2"/>
<dbReference type="AlphaFoldDB" id="A0A3A3G781"/>
<evidence type="ECO:0000256" key="6">
    <source>
        <dbReference type="ARBA" id="ARBA00049442"/>
    </source>
</evidence>
<reference evidence="10" key="1">
    <citation type="submission" date="2018-09" db="EMBL/GenBank/DDBJ databases">
        <authorList>
            <person name="Zhu H."/>
        </authorList>
    </citation>
    <scope>NUCLEOTIDE SEQUENCE [LARGE SCALE GENOMIC DNA]</scope>
    <source>
        <strain evidence="10">K1S02-23</strain>
    </source>
</reference>
<feature type="domain" description="Quinate/shikimate 5-dehydrogenase/glutamyl-tRNA reductase" evidence="7">
    <location>
        <begin position="134"/>
        <end position="184"/>
    </location>
</feature>
<name>A0A3A3G781_9BURK</name>
<dbReference type="UniPathway" id="UPA00053">
    <property type="reaction ID" value="UER00087"/>
</dbReference>
<dbReference type="SUPFAM" id="SSF53223">
    <property type="entry name" value="Aminoacid dehydrogenase-like, N-terminal domain"/>
    <property type="match status" value="1"/>
</dbReference>
<evidence type="ECO:0000256" key="5">
    <source>
        <dbReference type="ARBA" id="ARBA00023141"/>
    </source>
</evidence>
<keyword evidence="5" id="KW-0057">Aromatic amino acid biosynthesis</keyword>
<comment type="pathway">
    <text evidence="1">Metabolic intermediate biosynthesis; chorismate biosynthesis; chorismate from D-erythrose 4-phosphate and phosphoenolpyruvate: step 4/7.</text>
</comment>
<evidence type="ECO:0000313" key="10">
    <source>
        <dbReference type="Proteomes" id="UP000266327"/>
    </source>
</evidence>
<dbReference type="GO" id="GO:0004764">
    <property type="term" value="F:shikimate 3-dehydrogenase (NADP+) activity"/>
    <property type="evidence" value="ECO:0007669"/>
    <property type="project" value="UniProtKB-EC"/>
</dbReference>
<keyword evidence="10" id="KW-1185">Reference proteome</keyword>
<dbReference type="Pfam" id="PF01488">
    <property type="entry name" value="Shikimate_DH"/>
    <property type="match status" value="1"/>
</dbReference>
<dbReference type="EMBL" id="QYUQ01000002">
    <property type="protein sequence ID" value="RJG02589.1"/>
    <property type="molecule type" value="Genomic_DNA"/>
</dbReference>
<evidence type="ECO:0000256" key="3">
    <source>
        <dbReference type="ARBA" id="ARBA00022857"/>
    </source>
</evidence>
<accession>A0A3A3G781</accession>